<dbReference type="InterPro" id="IPR001296">
    <property type="entry name" value="Glyco_trans_1"/>
</dbReference>
<dbReference type="RefSeq" id="WP_124543546.1">
    <property type="nucleotide sequence ID" value="NZ_QUSW01000010.1"/>
</dbReference>
<evidence type="ECO:0000313" key="4">
    <source>
        <dbReference type="Proteomes" id="UP000267464"/>
    </source>
</evidence>
<dbReference type="CDD" id="cd03820">
    <property type="entry name" value="GT4_AmsD-like"/>
    <property type="match status" value="1"/>
</dbReference>
<dbReference type="SUPFAM" id="SSF53756">
    <property type="entry name" value="UDP-Glycosyltransferase/glycogen phosphorylase"/>
    <property type="match status" value="1"/>
</dbReference>
<feature type="domain" description="Glycosyltransferase subfamily 4-like N-terminal" evidence="2">
    <location>
        <begin position="18"/>
        <end position="182"/>
    </location>
</feature>
<dbReference type="Pfam" id="PF00534">
    <property type="entry name" value="Glycos_transf_1"/>
    <property type="match status" value="1"/>
</dbReference>
<dbReference type="InterPro" id="IPR050194">
    <property type="entry name" value="Glycosyltransferase_grp1"/>
</dbReference>
<dbReference type="EMBL" id="QUSW01000010">
    <property type="protein sequence ID" value="RQP21603.1"/>
    <property type="molecule type" value="Genomic_DNA"/>
</dbReference>
<evidence type="ECO:0000313" key="3">
    <source>
        <dbReference type="EMBL" id="RQP21603.1"/>
    </source>
</evidence>
<accession>A0A3N7HJB4</accession>
<proteinExistence type="predicted"/>
<evidence type="ECO:0000259" key="2">
    <source>
        <dbReference type="Pfam" id="PF13439"/>
    </source>
</evidence>
<dbReference type="Pfam" id="PF13439">
    <property type="entry name" value="Glyco_transf_4"/>
    <property type="match status" value="1"/>
</dbReference>
<dbReference type="InterPro" id="IPR028098">
    <property type="entry name" value="Glyco_trans_4-like_N"/>
</dbReference>
<name>A0A3N7HJB4_9BURK</name>
<keyword evidence="4" id="KW-1185">Reference proteome</keyword>
<sequence>MAKPMRVLLLCDRLDISGGVERFVCALANHLSDEGMDVAVGSTDSERADIRYPLKEAVRVLAGDRKRPQPDSEAGTRWGRAWRLAATQWRVGRSLNRIIRADRPDVIVLNGLTTACSVLVLDRRFAKRTICCDHNHFAARSSMWQRLRAWLYPQVAAVASLTQADAAKFRALNQRTEVIYNASSLRAEVPALASEPVVLAVGRHVAQKGFDLLLQAWVSVAKALPEARLRIVGDGPMRADHERLAGTLGIAGSVEWMVPTRQIERQYREAAVFVLPSRYEGMPLALLEAQALGVPAVAFDCPTGPSEIVTPQTGRLVPLGDVASLASALVELLASPELRERMAHAAIERSRQVFSPREHEQRWTALVRDVAVRQAYGAAA</sequence>
<dbReference type="Proteomes" id="UP000267464">
    <property type="component" value="Unassembled WGS sequence"/>
</dbReference>
<organism evidence="3 4">
    <name type="scientific">Piscinibacter terrae</name>
    <dbReference type="NCBI Taxonomy" id="2496871"/>
    <lineage>
        <taxon>Bacteria</taxon>
        <taxon>Pseudomonadati</taxon>
        <taxon>Pseudomonadota</taxon>
        <taxon>Betaproteobacteria</taxon>
        <taxon>Burkholderiales</taxon>
        <taxon>Sphaerotilaceae</taxon>
        <taxon>Piscinibacter</taxon>
    </lineage>
</organism>
<evidence type="ECO:0000259" key="1">
    <source>
        <dbReference type="Pfam" id="PF00534"/>
    </source>
</evidence>
<dbReference type="AlphaFoldDB" id="A0A3N7HJB4"/>
<dbReference type="PANTHER" id="PTHR45947:SF3">
    <property type="entry name" value="SULFOQUINOVOSYL TRANSFERASE SQD2"/>
    <property type="match status" value="1"/>
</dbReference>
<reference evidence="3 4" key="2">
    <citation type="submission" date="2018-12" db="EMBL/GenBank/DDBJ databases">
        <title>Rhizobacter gummiphilus sp. nov., a rubber-degrading bacterium isolated from the soil of a botanical garden in Japan.</title>
        <authorList>
            <person name="Shunsuke S.S."/>
        </authorList>
    </citation>
    <scope>NUCLEOTIDE SEQUENCE [LARGE SCALE GENOMIC DNA]</scope>
    <source>
        <strain evidence="3 4">S-16</strain>
    </source>
</reference>
<dbReference type="OrthoDB" id="9775208at2"/>
<dbReference type="Gene3D" id="3.40.50.2000">
    <property type="entry name" value="Glycogen Phosphorylase B"/>
    <property type="match status" value="2"/>
</dbReference>
<comment type="caution">
    <text evidence="3">The sequence shown here is derived from an EMBL/GenBank/DDBJ whole genome shotgun (WGS) entry which is preliminary data.</text>
</comment>
<gene>
    <name evidence="3" type="ORF">DZC73_27230</name>
</gene>
<dbReference type="GO" id="GO:0016758">
    <property type="term" value="F:hexosyltransferase activity"/>
    <property type="evidence" value="ECO:0007669"/>
    <property type="project" value="TreeGrafter"/>
</dbReference>
<feature type="domain" description="Glycosyl transferase family 1" evidence="1">
    <location>
        <begin position="193"/>
        <end position="348"/>
    </location>
</feature>
<keyword evidence="3" id="KW-0808">Transferase</keyword>
<reference evidence="3 4" key="1">
    <citation type="submission" date="2018-08" db="EMBL/GenBank/DDBJ databases">
        <authorList>
            <person name="Khan S.A."/>
            <person name="Jeon C.O."/>
            <person name="Chun B.H."/>
            <person name="Jeong S.E."/>
        </authorList>
    </citation>
    <scope>NUCLEOTIDE SEQUENCE [LARGE SCALE GENOMIC DNA]</scope>
    <source>
        <strain evidence="3 4">S-16</strain>
    </source>
</reference>
<dbReference type="PANTHER" id="PTHR45947">
    <property type="entry name" value="SULFOQUINOVOSYL TRANSFERASE SQD2"/>
    <property type="match status" value="1"/>
</dbReference>
<protein>
    <submittedName>
        <fullName evidence="3">Glycosyltransferase family 4 protein</fullName>
    </submittedName>
</protein>